<evidence type="ECO:0000313" key="5">
    <source>
        <dbReference type="EMBL" id="EQB61032.1"/>
    </source>
</evidence>
<dbReference type="Pfam" id="PF00248">
    <property type="entry name" value="Aldo_ket_red"/>
    <property type="match status" value="1"/>
</dbReference>
<reference evidence="5 6" key="1">
    <citation type="journal article" date="2013" name="BMC Genomics">
        <title>Genome sequencing and comparative genomics of honey bee microsporidia, Nosema apis reveal novel insights into host-parasite interactions.</title>
        <authorList>
            <person name="Chen Yp."/>
            <person name="Pettis J.S."/>
            <person name="Zhao Y."/>
            <person name="Liu X."/>
            <person name="Tallon L.J."/>
            <person name="Sadzewicz L.D."/>
            <person name="Li R."/>
            <person name="Zheng H."/>
            <person name="Huang S."/>
            <person name="Zhang X."/>
            <person name="Hamilton M.C."/>
            <person name="Pernal S.F."/>
            <person name="Melathopoulos A.P."/>
            <person name="Yan X."/>
            <person name="Evans J.D."/>
        </authorList>
    </citation>
    <scope>NUCLEOTIDE SEQUENCE [LARGE SCALE GENOMIC DNA]</scope>
    <source>
        <strain evidence="5 6">BRL 01</strain>
    </source>
</reference>
<organism evidence="5 6">
    <name type="scientific">Vairimorpha apis BRL 01</name>
    <dbReference type="NCBI Taxonomy" id="1037528"/>
    <lineage>
        <taxon>Eukaryota</taxon>
        <taxon>Fungi</taxon>
        <taxon>Fungi incertae sedis</taxon>
        <taxon>Microsporidia</taxon>
        <taxon>Nosematidae</taxon>
        <taxon>Vairimorpha</taxon>
    </lineage>
</organism>
<feature type="binding site" evidence="2">
    <location>
        <position position="97"/>
    </location>
    <ligand>
        <name>substrate</name>
    </ligand>
</feature>
<dbReference type="PRINTS" id="PR00069">
    <property type="entry name" value="ALDKETRDTASE"/>
</dbReference>
<feature type="site" description="Lowers pKa of active site Tyr" evidence="3">
    <location>
        <position position="66"/>
    </location>
</feature>
<evidence type="ECO:0000256" key="1">
    <source>
        <dbReference type="PIRSR" id="PIRSR000097-1"/>
    </source>
</evidence>
<dbReference type="HOGENOM" id="CLU_023205_0_0_1"/>
<dbReference type="CDD" id="cd19071">
    <property type="entry name" value="AKR_AKR1-5-like"/>
    <property type="match status" value="1"/>
</dbReference>
<sequence length="226" mass="26336">MPVVGLGTWQIKKDNIENSIRSAIKSGYRHIDTALLYDNEVEIGKSLTKIFSENIITRDEMFITSKLWNSHHNIVEDAVRKSLKNLNIEYLDLYLVHWPVTFKNDKNNPLKPIEKDFTIENFDCLEVWKRMEELVEKKLVRSIGVSNFGIKNLNLILKNCKIKPAVNQFECNPYMSQEELVNFCHKNTIQVVSHTSLGSNRNSDFDLKKDNVLTELSKKIMFQFLN</sequence>
<gene>
    <name evidence="5" type="ORF">NAPIS_ORF01400</name>
</gene>
<dbReference type="InterPro" id="IPR023210">
    <property type="entry name" value="NADP_OxRdtase_dom"/>
</dbReference>
<dbReference type="InterPro" id="IPR036812">
    <property type="entry name" value="NAD(P)_OxRdtase_dom_sf"/>
</dbReference>
<dbReference type="PROSITE" id="PS00798">
    <property type="entry name" value="ALDOKETO_REDUCTASE_1"/>
    <property type="match status" value="1"/>
</dbReference>
<dbReference type="Gene3D" id="3.20.20.100">
    <property type="entry name" value="NADP-dependent oxidoreductase domain"/>
    <property type="match status" value="1"/>
</dbReference>
<protein>
    <submittedName>
        <fullName evidence="5">Aldo-keto reductase</fullName>
    </submittedName>
</protein>
<dbReference type="EMBL" id="KE647184">
    <property type="protein sequence ID" value="EQB61032.1"/>
    <property type="molecule type" value="Genomic_DNA"/>
</dbReference>
<dbReference type="PROSITE" id="PS00062">
    <property type="entry name" value="ALDOKETO_REDUCTASE_2"/>
    <property type="match status" value="1"/>
</dbReference>
<dbReference type="PIRSF" id="PIRSF000097">
    <property type="entry name" value="AKR"/>
    <property type="match status" value="1"/>
</dbReference>
<feature type="domain" description="NADP-dependent oxidoreductase" evidence="4">
    <location>
        <begin position="4"/>
        <end position="211"/>
    </location>
</feature>
<dbReference type="AlphaFoldDB" id="T0L0F9"/>
<dbReference type="Proteomes" id="UP000053780">
    <property type="component" value="Unassembled WGS sequence"/>
</dbReference>
<feature type="active site" description="Proton donor" evidence="1">
    <location>
        <position position="37"/>
    </location>
</feature>
<proteinExistence type="predicted"/>
<dbReference type="GO" id="GO:0016491">
    <property type="term" value="F:oxidoreductase activity"/>
    <property type="evidence" value="ECO:0007669"/>
    <property type="project" value="InterPro"/>
</dbReference>
<dbReference type="InterPro" id="IPR020471">
    <property type="entry name" value="AKR"/>
</dbReference>
<accession>T0L0F9</accession>
<keyword evidence="6" id="KW-1185">Reference proteome</keyword>
<dbReference type="PANTHER" id="PTHR11732">
    <property type="entry name" value="ALDO/KETO REDUCTASE"/>
    <property type="match status" value="1"/>
</dbReference>
<name>T0L0F9_9MICR</name>
<evidence type="ECO:0000256" key="3">
    <source>
        <dbReference type="PIRSR" id="PIRSR000097-3"/>
    </source>
</evidence>
<evidence type="ECO:0000313" key="6">
    <source>
        <dbReference type="Proteomes" id="UP000053780"/>
    </source>
</evidence>
<dbReference type="InterPro" id="IPR018170">
    <property type="entry name" value="Aldo/ket_reductase_CS"/>
</dbReference>
<dbReference type="VEuPathDB" id="MicrosporidiaDB:NAPIS_ORF01400"/>
<evidence type="ECO:0000256" key="2">
    <source>
        <dbReference type="PIRSR" id="PIRSR000097-2"/>
    </source>
</evidence>
<dbReference type="SUPFAM" id="SSF51430">
    <property type="entry name" value="NAD(P)-linked oxidoreductase"/>
    <property type="match status" value="1"/>
</dbReference>
<dbReference type="OrthoDB" id="416253at2759"/>
<evidence type="ECO:0000259" key="4">
    <source>
        <dbReference type="Pfam" id="PF00248"/>
    </source>
</evidence>